<protein>
    <recommendedName>
        <fullName evidence="4">CTP synthetase</fullName>
    </recommendedName>
</protein>
<evidence type="ECO:0000256" key="1">
    <source>
        <dbReference type="SAM" id="Phobius"/>
    </source>
</evidence>
<keyword evidence="1" id="KW-1133">Transmembrane helix</keyword>
<evidence type="ECO:0000313" key="2">
    <source>
        <dbReference type="EMBL" id="SDZ81139.1"/>
    </source>
</evidence>
<reference evidence="2 3" key="1">
    <citation type="submission" date="2016-10" db="EMBL/GenBank/DDBJ databases">
        <authorList>
            <person name="de Groot N.N."/>
        </authorList>
    </citation>
    <scope>NUCLEOTIDE SEQUENCE [LARGE SCALE GENOMIC DNA]</scope>
    <source>
        <strain evidence="2 3">DSM 15345</strain>
    </source>
</reference>
<evidence type="ECO:0000313" key="3">
    <source>
        <dbReference type="Proteomes" id="UP000198703"/>
    </source>
</evidence>
<dbReference type="EMBL" id="FNQM01000001">
    <property type="protein sequence ID" value="SDZ81139.1"/>
    <property type="molecule type" value="Genomic_DNA"/>
</dbReference>
<feature type="transmembrane region" description="Helical" evidence="1">
    <location>
        <begin position="7"/>
        <end position="27"/>
    </location>
</feature>
<evidence type="ECO:0008006" key="4">
    <source>
        <dbReference type="Google" id="ProtNLM"/>
    </source>
</evidence>
<feature type="transmembrane region" description="Helical" evidence="1">
    <location>
        <begin position="33"/>
        <end position="55"/>
    </location>
</feature>
<keyword evidence="1" id="KW-0472">Membrane</keyword>
<keyword evidence="3" id="KW-1185">Reference proteome</keyword>
<organism evidence="2 3">
    <name type="scientific">Rubrimonas cliftonensis</name>
    <dbReference type="NCBI Taxonomy" id="89524"/>
    <lineage>
        <taxon>Bacteria</taxon>
        <taxon>Pseudomonadati</taxon>
        <taxon>Pseudomonadota</taxon>
        <taxon>Alphaproteobacteria</taxon>
        <taxon>Rhodobacterales</taxon>
        <taxon>Paracoccaceae</taxon>
        <taxon>Rubrimonas</taxon>
    </lineage>
</organism>
<sequence length="70" mass="7267">MFKIAAVLYGIVAPVMMGVFFTVTLFVEQLYNGPAMIVAALLGAVAAAPVSWLVARSIVGRPRGAGTRSA</sequence>
<dbReference type="AlphaFoldDB" id="A0A1H3W273"/>
<name>A0A1H3W273_9RHOB</name>
<dbReference type="Proteomes" id="UP000198703">
    <property type="component" value="Unassembled WGS sequence"/>
</dbReference>
<accession>A0A1H3W273</accession>
<keyword evidence="1" id="KW-0812">Transmembrane</keyword>
<dbReference type="RefSeq" id="WP_093247975.1">
    <property type="nucleotide sequence ID" value="NZ_FNQM01000001.1"/>
</dbReference>
<proteinExistence type="predicted"/>
<gene>
    <name evidence="2" type="ORF">SAMN05444370_101472</name>
</gene>